<proteinExistence type="predicted"/>
<dbReference type="SMART" id="SM00312">
    <property type="entry name" value="PX"/>
    <property type="match status" value="1"/>
</dbReference>
<dbReference type="OrthoDB" id="120967at2759"/>
<dbReference type="Pfam" id="PF08628">
    <property type="entry name" value="Nexin_C"/>
    <property type="match status" value="1"/>
</dbReference>
<evidence type="ECO:0000313" key="4">
    <source>
        <dbReference type="Proteomes" id="UP000780801"/>
    </source>
</evidence>
<dbReference type="InterPro" id="IPR001683">
    <property type="entry name" value="PX_dom"/>
</dbReference>
<feature type="region of interest" description="Disordered" evidence="1">
    <location>
        <begin position="470"/>
        <end position="540"/>
    </location>
</feature>
<dbReference type="Gene3D" id="3.30.1520.10">
    <property type="entry name" value="Phox-like domain"/>
    <property type="match status" value="1"/>
</dbReference>
<dbReference type="PANTHER" id="PTHR22775">
    <property type="entry name" value="SORTING NEXIN"/>
    <property type="match status" value="1"/>
</dbReference>
<dbReference type="InterPro" id="IPR036871">
    <property type="entry name" value="PX_dom_sf"/>
</dbReference>
<feature type="non-terminal residue" evidence="3">
    <location>
        <position position="608"/>
    </location>
</feature>
<dbReference type="Pfam" id="PF00787">
    <property type="entry name" value="PX"/>
    <property type="match status" value="1"/>
</dbReference>
<dbReference type="InterPro" id="IPR013937">
    <property type="entry name" value="Sorting_nexin_C"/>
</dbReference>
<dbReference type="PROSITE" id="PS50195">
    <property type="entry name" value="PX"/>
    <property type="match status" value="1"/>
</dbReference>
<evidence type="ECO:0000256" key="1">
    <source>
        <dbReference type="SAM" id="MobiDB-lite"/>
    </source>
</evidence>
<feature type="compositionally biased region" description="Polar residues" evidence="1">
    <location>
        <begin position="511"/>
        <end position="528"/>
    </location>
</feature>
<reference evidence="3" key="1">
    <citation type="journal article" date="2020" name="Fungal Divers.">
        <title>Resolving the Mortierellaceae phylogeny through synthesis of multi-gene phylogenetics and phylogenomics.</title>
        <authorList>
            <person name="Vandepol N."/>
            <person name="Liber J."/>
            <person name="Desiro A."/>
            <person name="Na H."/>
            <person name="Kennedy M."/>
            <person name="Barry K."/>
            <person name="Grigoriev I.V."/>
            <person name="Miller A.N."/>
            <person name="O'Donnell K."/>
            <person name="Stajich J.E."/>
            <person name="Bonito G."/>
        </authorList>
    </citation>
    <scope>NUCLEOTIDE SEQUENCE</scope>
    <source>
        <strain evidence="3">KOD1015</strain>
    </source>
</reference>
<organism evidence="3 4">
    <name type="scientific">Lunasporangiospora selenospora</name>
    <dbReference type="NCBI Taxonomy" id="979761"/>
    <lineage>
        <taxon>Eukaryota</taxon>
        <taxon>Fungi</taxon>
        <taxon>Fungi incertae sedis</taxon>
        <taxon>Mucoromycota</taxon>
        <taxon>Mortierellomycotina</taxon>
        <taxon>Mortierellomycetes</taxon>
        <taxon>Mortierellales</taxon>
        <taxon>Mortierellaceae</taxon>
        <taxon>Lunasporangiospora</taxon>
    </lineage>
</organism>
<feature type="compositionally biased region" description="Polar residues" evidence="1">
    <location>
        <begin position="485"/>
        <end position="499"/>
    </location>
</feature>
<dbReference type="SUPFAM" id="SSF64268">
    <property type="entry name" value="PX domain"/>
    <property type="match status" value="1"/>
</dbReference>
<feature type="compositionally biased region" description="Polar residues" evidence="1">
    <location>
        <begin position="222"/>
        <end position="245"/>
    </location>
</feature>
<feature type="region of interest" description="Disordered" evidence="1">
    <location>
        <begin position="222"/>
        <end position="248"/>
    </location>
</feature>
<protein>
    <submittedName>
        <fullName evidence="3">Intermediate filament protein</fullName>
    </submittedName>
</protein>
<comment type="caution">
    <text evidence="3">The sequence shown here is derived from an EMBL/GenBank/DDBJ whole genome shotgun (WGS) entry which is preliminary data.</text>
</comment>
<gene>
    <name evidence="3" type="primary">MDM1_1</name>
    <name evidence="3" type="ORF">BGW38_007169</name>
</gene>
<feature type="domain" description="PX" evidence="2">
    <location>
        <begin position="56"/>
        <end position="174"/>
    </location>
</feature>
<keyword evidence="4" id="KW-1185">Reference proteome</keyword>
<dbReference type="Proteomes" id="UP000780801">
    <property type="component" value="Unassembled WGS sequence"/>
</dbReference>
<dbReference type="AlphaFoldDB" id="A0A9P6FKZ3"/>
<dbReference type="EMBL" id="JAABOA010004684">
    <property type="protein sequence ID" value="KAF9577545.1"/>
    <property type="molecule type" value="Genomic_DNA"/>
</dbReference>
<sequence>EAIVEELIKKAERQGRQNELRILKKSKSTLRREILSLEYQKTQYEVQEEENMIMPGRSTINITSSTVGHDGNKEFALYVIEVHQLASDGNYASGWIIARRYSEFFALHQQLKEKFSVVKNYELPAKRGFLKLQRTFVEGRRIGLERYLQQLLRHEDICQSQELRAFLSQENVALPQFSSSPNQTSILPYITTEGRNSMSREDEGKGAGFGSSTSDQSFFGNFFQPASSPSISPQNTKDGSNSMAQPYSGMDKEFATNVGDESLAPGDEEGFMKHIYQTVSEGLDDMFSGGPPNVLGNITKQLGNQMMQFSVVEEETDSDKPQQEGAAILEGKELLGASRRDTIQAPSNGQEYQRGSAPARTTIFQNSAVGQVHSDNDQFGQHQGQPVTSILEQPEGVTVLTAPVCDLFIELFELKEKNNWLRRQAMLIILQQVFGGAIERKLRDTIKLYTEESMLVFYVTKLRDTLWAPTEASNGTGREEKATMASGSTSPSLQGSDSAQMRLHVDDQKTRSSGAAQGTTSGQTQKSARTPEQKAQTKDQANRKLSAFLPELLGSMVGHQNARRGARRAFAAFQNQRLNQQLVYTILDEVVSAVWPELKLSEASTLAS</sequence>
<accession>A0A9P6FKZ3</accession>
<evidence type="ECO:0000259" key="2">
    <source>
        <dbReference type="PROSITE" id="PS50195"/>
    </source>
</evidence>
<feature type="compositionally biased region" description="Basic and acidic residues" evidence="1">
    <location>
        <begin position="529"/>
        <end position="540"/>
    </location>
</feature>
<dbReference type="PANTHER" id="PTHR22775:SF3">
    <property type="entry name" value="SORTING NEXIN-13"/>
    <property type="match status" value="1"/>
</dbReference>
<evidence type="ECO:0000313" key="3">
    <source>
        <dbReference type="EMBL" id="KAF9577545.1"/>
    </source>
</evidence>
<dbReference type="GO" id="GO:0035091">
    <property type="term" value="F:phosphatidylinositol binding"/>
    <property type="evidence" value="ECO:0007669"/>
    <property type="project" value="InterPro"/>
</dbReference>
<name>A0A9P6FKZ3_9FUNG</name>